<feature type="transmembrane region" description="Helical" evidence="1">
    <location>
        <begin position="21"/>
        <end position="43"/>
    </location>
</feature>
<keyword evidence="3" id="KW-0378">Hydrolase</keyword>
<evidence type="ECO:0000259" key="2">
    <source>
        <dbReference type="SMART" id="SM00014"/>
    </source>
</evidence>
<evidence type="ECO:0000313" key="3">
    <source>
        <dbReference type="EMBL" id="KJL25564.1"/>
    </source>
</evidence>
<dbReference type="InterPro" id="IPR036938">
    <property type="entry name" value="PAP2/HPO_sf"/>
</dbReference>
<reference evidence="3 4" key="1">
    <citation type="submission" date="2015-02" db="EMBL/GenBank/DDBJ databases">
        <title>Draft genome sequences of ten Microbacterium spp. with emphasis on heavy metal contaminated environments.</title>
        <authorList>
            <person name="Corretto E."/>
        </authorList>
    </citation>
    <scope>NUCLEOTIDE SEQUENCE [LARGE SCALE GENOMIC DNA]</scope>
    <source>
        <strain evidence="3 4">DSM 23848</strain>
    </source>
</reference>
<gene>
    <name evidence="3" type="primary">bcrC</name>
    <name evidence="3" type="ORF">RL72_01343</name>
</gene>
<dbReference type="EC" id="3.6.1.27" evidence="3"/>
<comment type="caution">
    <text evidence="3">The sequence shown here is derived from an EMBL/GenBank/DDBJ whole genome shotgun (WGS) entry which is preliminary data.</text>
</comment>
<dbReference type="Proteomes" id="UP000033448">
    <property type="component" value="Unassembled WGS sequence"/>
</dbReference>
<accession>A0A0F0KYM0</accession>
<evidence type="ECO:0000313" key="4">
    <source>
        <dbReference type="Proteomes" id="UP000033448"/>
    </source>
</evidence>
<organism evidence="3 4">
    <name type="scientific">Microbacterium azadirachtae</name>
    <dbReference type="NCBI Taxonomy" id="582680"/>
    <lineage>
        <taxon>Bacteria</taxon>
        <taxon>Bacillati</taxon>
        <taxon>Actinomycetota</taxon>
        <taxon>Actinomycetes</taxon>
        <taxon>Micrococcales</taxon>
        <taxon>Microbacteriaceae</taxon>
        <taxon>Microbacterium</taxon>
    </lineage>
</organism>
<feature type="transmembrane region" description="Helical" evidence="1">
    <location>
        <begin position="171"/>
        <end position="190"/>
    </location>
</feature>
<dbReference type="SUPFAM" id="SSF48317">
    <property type="entry name" value="Acid phosphatase/Vanadium-dependent haloperoxidase"/>
    <property type="match status" value="1"/>
</dbReference>
<keyword evidence="1" id="KW-1133">Transmembrane helix</keyword>
<dbReference type="Gene3D" id="1.20.144.10">
    <property type="entry name" value="Phosphatidic acid phosphatase type 2/haloperoxidase"/>
    <property type="match status" value="1"/>
</dbReference>
<dbReference type="OrthoDB" id="9789113at2"/>
<feature type="transmembrane region" description="Helical" evidence="1">
    <location>
        <begin position="145"/>
        <end position="164"/>
    </location>
</feature>
<name>A0A0F0KYM0_9MICO</name>
<evidence type="ECO:0000256" key="1">
    <source>
        <dbReference type="SAM" id="Phobius"/>
    </source>
</evidence>
<feature type="transmembrane region" description="Helical" evidence="1">
    <location>
        <begin position="77"/>
        <end position="94"/>
    </location>
</feature>
<dbReference type="PATRIC" id="fig|582680.7.peg.1381"/>
<dbReference type="AlphaFoldDB" id="A0A0F0KYM0"/>
<dbReference type="EMBL" id="JYIT01000069">
    <property type="protein sequence ID" value="KJL25564.1"/>
    <property type="molecule type" value="Genomic_DNA"/>
</dbReference>
<dbReference type="SMART" id="SM00014">
    <property type="entry name" value="acidPPc"/>
    <property type="match status" value="1"/>
</dbReference>
<protein>
    <submittedName>
        <fullName evidence="3">Undecaprenyl-diphosphatase BcrC</fullName>
        <ecNumber evidence="3">3.6.1.27</ecNumber>
    </submittedName>
</protein>
<feature type="transmembrane region" description="Helical" evidence="1">
    <location>
        <begin position="202"/>
        <end position="222"/>
    </location>
</feature>
<dbReference type="GO" id="GO:0050380">
    <property type="term" value="F:undecaprenyl-diphosphatase activity"/>
    <property type="evidence" value="ECO:0007669"/>
    <property type="project" value="UniProtKB-EC"/>
</dbReference>
<keyword evidence="1" id="KW-0812">Transmembrane</keyword>
<keyword evidence="1" id="KW-0472">Membrane</keyword>
<sequence>MTELRRTRTRPLTGIERPTSRPIPLVVTAIVGAIAVIALGFVMKATQADQGVVVALNQTHTGWWGAVSNAVYRGIEPVPAVAITLVIAALVWAVSRSLRTAILFGLTVAFAWLPVAAIKILVDRPRPDAALLAHPFSPLQTDGSFPSGHTAYVVALAIAFWFLLRGTRFAWLPVALGVVAGVIVGLAVVSDGLHFPTDVLGSAIWALATAGAVRWLIVDVIAARIGRRSARG</sequence>
<proteinExistence type="predicted"/>
<dbReference type="RefSeq" id="WP_052674236.1">
    <property type="nucleotide sequence ID" value="NZ_CP099706.1"/>
</dbReference>
<feature type="domain" description="Phosphatidic acid phosphatase type 2/haloperoxidase" evidence="2">
    <location>
        <begin position="101"/>
        <end position="214"/>
    </location>
</feature>
<keyword evidence="4" id="KW-1185">Reference proteome</keyword>
<dbReference type="InterPro" id="IPR000326">
    <property type="entry name" value="PAP2/HPO"/>
</dbReference>
<feature type="transmembrane region" description="Helical" evidence="1">
    <location>
        <begin position="101"/>
        <end position="122"/>
    </location>
</feature>
<dbReference type="Pfam" id="PF01569">
    <property type="entry name" value="PAP2"/>
    <property type="match status" value="1"/>
</dbReference>